<keyword evidence="1" id="KW-0175">Coiled coil</keyword>
<dbReference type="RefSeq" id="WP_377167617.1">
    <property type="nucleotide sequence ID" value="NZ_JBHSMQ010000004.1"/>
</dbReference>
<name>A0ABW0KRB5_9BACT</name>
<accession>A0ABW0KRB5</accession>
<dbReference type="Proteomes" id="UP001596052">
    <property type="component" value="Unassembled WGS sequence"/>
</dbReference>
<reference evidence="3" key="1">
    <citation type="journal article" date="2019" name="Int. J. Syst. Evol. Microbiol.">
        <title>The Global Catalogue of Microorganisms (GCM) 10K type strain sequencing project: providing services to taxonomists for standard genome sequencing and annotation.</title>
        <authorList>
            <consortium name="The Broad Institute Genomics Platform"/>
            <consortium name="The Broad Institute Genome Sequencing Center for Infectious Disease"/>
            <person name="Wu L."/>
            <person name="Ma J."/>
        </authorList>
    </citation>
    <scope>NUCLEOTIDE SEQUENCE [LARGE SCALE GENOMIC DNA]</scope>
    <source>
        <strain evidence="3">CGMCC 4.1469</strain>
    </source>
</reference>
<evidence type="ECO:0000313" key="3">
    <source>
        <dbReference type="Proteomes" id="UP001596052"/>
    </source>
</evidence>
<proteinExistence type="predicted"/>
<evidence type="ECO:0000313" key="2">
    <source>
        <dbReference type="EMBL" id="MFC5455949.1"/>
    </source>
</evidence>
<sequence>MILLLAPLLHAAPRALEVVIVVGASGAEEYGKKFQTQATAWTTACTKAGVSAKVIRGEKTTENLAQTLTTAEPSRSLWLVLIGHGTFDGRDAKFNAEGPDLDVKQLAGWLKPLKQEVAVIHTASSSGGFLKALSGKDRIIITSTKSPDEVFYARFGESFAEAIGGLPEADLDQDKQVSLLEAFRHASKTVALFYENEGRLATEHALLEDNGDGIGTRSEVLAADTPPATATALDGDRAAQLVLVLSAEEQQLTDTQRTTRDALERELKALKDERAKMKEDDYYTQLEALLLKLGAVYETKS</sequence>
<comment type="caution">
    <text evidence="2">The sequence shown here is derived from an EMBL/GenBank/DDBJ whole genome shotgun (WGS) entry which is preliminary data.</text>
</comment>
<dbReference type="EMBL" id="JBHSMQ010000004">
    <property type="protein sequence ID" value="MFC5455949.1"/>
    <property type="molecule type" value="Genomic_DNA"/>
</dbReference>
<gene>
    <name evidence="2" type="ORF">ACFQDI_13880</name>
</gene>
<protein>
    <recommendedName>
        <fullName evidence="4">Caspase domain-containing protein</fullName>
    </recommendedName>
</protein>
<feature type="coiled-coil region" evidence="1">
    <location>
        <begin position="253"/>
        <end position="280"/>
    </location>
</feature>
<organism evidence="2 3">
    <name type="scientific">Prosthecobacter fluviatilis</name>
    <dbReference type="NCBI Taxonomy" id="445931"/>
    <lineage>
        <taxon>Bacteria</taxon>
        <taxon>Pseudomonadati</taxon>
        <taxon>Verrucomicrobiota</taxon>
        <taxon>Verrucomicrobiia</taxon>
        <taxon>Verrucomicrobiales</taxon>
        <taxon>Verrucomicrobiaceae</taxon>
        <taxon>Prosthecobacter</taxon>
    </lineage>
</organism>
<evidence type="ECO:0000256" key="1">
    <source>
        <dbReference type="SAM" id="Coils"/>
    </source>
</evidence>
<keyword evidence="3" id="KW-1185">Reference proteome</keyword>
<evidence type="ECO:0008006" key="4">
    <source>
        <dbReference type="Google" id="ProtNLM"/>
    </source>
</evidence>